<evidence type="ECO:0000313" key="3">
    <source>
        <dbReference type="Proteomes" id="UP000626109"/>
    </source>
</evidence>
<comment type="caution">
    <text evidence="2">The sequence shown here is derived from an EMBL/GenBank/DDBJ whole genome shotgun (WGS) entry which is preliminary data.</text>
</comment>
<reference evidence="2" key="1">
    <citation type="submission" date="2021-02" db="EMBL/GenBank/DDBJ databases">
        <authorList>
            <person name="Dougan E. K."/>
            <person name="Rhodes N."/>
            <person name="Thang M."/>
            <person name="Chan C."/>
        </authorList>
    </citation>
    <scope>NUCLEOTIDE SEQUENCE</scope>
</reference>
<protein>
    <submittedName>
        <fullName evidence="2">Uncharacterized protein</fullName>
    </submittedName>
</protein>
<dbReference type="AlphaFoldDB" id="A0A813I7F6"/>
<evidence type="ECO:0000256" key="1">
    <source>
        <dbReference type="SAM" id="Phobius"/>
    </source>
</evidence>
<keyword evidence="1" id="KW-0812">Transmembrane</keyword>
<keyword evidence="1" id="KW-1133">Transmembrane helix</keyword>
<sequence length="127" mass="14547">VCQQKWPQLRLSKRSLVRQLNSELHWEDELAGSKSRVLLTLEPERVCHRLVWAIGDTIPPDRALRTVCQSLQKRWPQCHVRCTDSILFPSSVFRTMLLVTSVLLTISLRVLAVAAQVVFFPEPHAPP</sequence>
<dbReference type="Proteomes" id="UP000626109">
    <property type="component" value="Unassembled WGS sequence"/>
</dbReference>
<proteinExistence type="predicted"/>
<accession>A0A813I7F6</accession>
<feature type="non-terminal residue" evidence="2">
    <location>
        <position position="1"/>
    </location>
</feature>
<name>A0A813I7F6_POLGL</name>
<evidence type="ECO:0000313" key="2">
    <source>
        <dbReference type="EMBL" id="CAE8646519.1"/>
    </source>
</evidence>
<feature type="non-terminal residue" evidence="2">
    <location>
        <position position="127"/>
    </location>
</feature>
<feature type="transmembrane region" description="Helical" evidence="1">
    <location>
        <begin position="96"/>
        <end position="119"/>
    </location>
</feature>
<organism evidence="2 3">
    <name type="scientific">Polarella glacialis</name>
    <name type="common">Dinoflagellate</name>
    <dbReference type="NCBI Taxonomy" id="89957"/>
    <lineage>
        <taxon>Eukaryota</taxon>
        <taxon>Sar</taxon>
        <taxon>Alveolata</taxon>
        <taxon>Dinophyceae</taxon>
        <taxon>Suessiales</taxon>
        <taxon>Suessiaceae</taxon>
        <taxon>Polarella</taxon>
    </lineage>
</organism>
<gene>
    <name evidence="2" type="ORF">PGLA2088_LOCUS4881</name>
</gene>
<dbReference type="EMBL" id="CAJNNW010004535">
    <property type="protein sequence ID" value="CAE8646519.1"/>
    <property type="molecule type" value="Genomic_DNA"/>
</dbReference>
<keyword evidence="1" id="KW-0472">Membrane</keyword>